<dbReference type="InterPro" id="IPR036259">
    <property type="entry name" value="MFS_trans_sf"/>
</dbReference>
<dbReference type="AlphaFoldDB" id="A0A1S9P6K6"/>
<dbReference type="InterPro" id="IPR050189">
    <property type="entry name" value="MFS_Efflux_Transporters"/>
</dbReference>
<evidence type="ECO:0000313" key="8">
    <source>
        <dbReference type="EMBL" id="OOQ56584.1"/>
    </source>
</evidence>
<dbReference type="GO" id="GO:0005886">
    <property type="term" value="C:plasma membrane"/>
    <property type="evidence" value="ECO:0007669"/>
    <property type="project" value="UniProtKB-SubCell"/>
</dbReference>
<feature type="transmembrane region" description="Helical" evidence="6">
    <location>
        <begin position="247"/>
        <end position="268"/>
    </location>
</feature>
<evidence type="ECO:0000256" key="4">
    <source>
        <dbReference type="ARBA" id="ARBA00022989"/>
    </source>
</evidence>
<protein>
    <submittedName>
        <fullName evidence="8">MFS transporter</fullName>
    </submittedName>
</protein>
<feature type="transmembrane region" description="Helical" evidence="6">
    <location>
        <begin position="308"/>
        <end position="326"/>
    </location>
</feature>
<name>A0A1S9P6K6_9SPHI</name>
<feature type="transmembrane region" description="Helical" evidence="6">
    <location>
        <begin position="338"/>
        <end position="360"/>
    </location>
</feature>
<organism evidence="8 9">
    <name type="scientific">Mucilaginibacter pedocola</name>
    <dbReference type="NCBI Taxonomy" id="1792845"/>
    <lineage>
        <taxon>Bacteria</taxon>
        <taxon>Pseudomonadati</taxon>
        <taxon>Bacteroidota</taxon>
        <taxon>Sphingobacteriia</taxon>
        <taxon>Sphingobacteriales</taxon>
        <taxon>Sphingobacteriaceae</taxon>
        <taxon>Mucilaginibacter</taxon>
    </lineage>
</organism>
<feature type="transmembrane region" description="Helical" evidence="6">
    <location>
        <begin position="173"/>
        <end position="194"/>
    </location>
</feature>
<evidence type="ECO:0000259" key="7">
    <source>
        <dbReference type="PROSITE" id="PS50850"/>
    </source>
</evidence>
<evidence type="ECO:0000256" key="1">
    <source>
        <dbReference type="ARBA" id="ARBA00004651"/>
    </source>
</evidence>
<feature type="transmembrane region" description="Helical" evidence="6">
    <location>
        <begin position="53"/>
        <end position="71"/>
    </location>
</feature>
<keyword evidence="9" id="KW-1185">Reference proteome</keyword>
<keyword evidence="5 6" id="KW-0472">Membrane</keyword>
<comment type="caution">
    <text evidence="8">The sequence shown here is derived from an EMBL/GenBank/DDBJ whole genome shotgun (WGS) entry which is preliminary data.</text>
</comment>
<feature type="transmembrane region" description="Helical" evidence="6">
    <location>
        <begin position="366"/>
        <end position="387"/>
    </location>
</feature>
<dbReference type="CDD" id="cd17324">
    <property type="entry name" value="MFS_NepI_like"/>
    <property type="match status" value="1"/>
</dbReference>
<feature type="transmembrane region" description="Helical" evidence="6">
    <location>
        <begin position="12"/>
        <end position="33"/>
    </location>
</feature>
<gene>
    <name evidence="8" type="ORF">BC343_19320</name>
</gene>
<reference evidence="8 9" key="1">
    <citation type="submission" date="2016-07" db="EMBL/GenBank/DDBJ databases">
        <title>Genomic analysis of zinc-resistant bacterium Mucilaginibacter pedocola TBZ30.</title>
        <authorList>
            <person name="Huang J."/>
            <person name="Tang J."/>
        </authorList>
    </citation>
    <scope>NUCLEOTIDE SEQUENCE [LARGE SCALE GENOMIC DNA]</scope>
    <source>
        <strain evidence="8 9">TBZ30</strain>
    </source>
</reference>
<dbReference type="EMBL" id="MBTF01000039">
    <property type="protein sequence ID" value="OOQ56584.1"/>
    <property type="molecule type" value="Genomic_DNA"/>
</dbReference>
<evidence type="ECO:0000256" key="3">
    <source>
        <dbReference type="ARBA" id="ARBA00022692"/>
    </source>
</evidence>
<dbReference type="PANTHER" id="PTHR43124:SF5">
    <property type="entry name" value="PURINE RIBONUCLEOSIDE EFFLUX PUMP NEPI"/>
    <property type="match status" value="1"/>
</dbReference>
<dbReference type="PROSITE" id="PS50850">
    <property type="entry name" value="MFS"/>
    <property type="match status" value="1"/>
</dbReference>
<feature type="transmembrane region" description="Helical" evidence="6">
    <location>
        <begin position="112"/>
        <end position="133"/>
    </location>
</feature>
<evidence type="ECO:0000313" key="9">
    <source>
        <dbReference type="Proteomes" id="UP000189739"/>
    </source>
</evidence>
<evidence type="ECO:0000256" key="6">
    <source>
        <dbReference type="SAM" id="Phobius"/>
    </source>
</evidence>
<dbReference type="Gene3D" id="1.20.1250.20">
    <property type="entry name" value="MFS general substrate transporter like domains"/>
    <property type="match status" value="1"/>
</dbReference>
<feature type="domain" description="Major facilitator superfamily (MFS) profile" evidence="7">
    <location>
        <begin position="15"/>
        <end position="391"/>
    </location>
</feature>
<dbReference type="PANTHER" id="PTHR43124">
    <property type="entry name" value="PURINE EFFLUX PUMP PBUE"/>
    <property type="match status" value="1"/>
</dbReference>
<dbReference type="Pfam" id="PF07690">
    <property type="entry name" value="MFS_1"/>
    <property type="match status" value="1"/>
</dbReference>
<feature type="transmembrane region" description="Helical" evidence="6">
    <location>
        <begin position="280"/>
        <end position="302"/>
    </location>
</feature>
<dbReference type="STRING" id="1792845.BC343_19320"/>
<evidence type="ECO:0000256" key="2">
    <source>
        <dbReference type="ARBA" id="ARBA00022475"/>
    </source>
</evidence>
<dbReference type="InterPro" id="IPR011701">
    <property type="entry name" value="MFS"/>
</dbReference>
<keyword evidence="4 6" id="KW-1133">Transmembrane helix</keyword>
<proteinExistence type="predicted"/>
<comment type="subcellular location">
    <subcellularLocation>
        <location evidence="1">Cell membrane</location>
        <topology evidence="1">Multi-pass membrane protein</topology>
    </subcellularLocation>
</comment>
<keyword evidence="3 6" id="KW-0812">Transmembrane</keyword>
<feature type="transmembrane region" description="Helical" evidence="6">
    <location>
        <begin position="83"/>
        <end position="106"/>
    </location>
</feature>
<accession>A0A1S9P6K6</accession>
<evidence type="ECO:0000256" key="5">
    <source>
        <dbReference type="ARBA" id="ARBA00023136"/>
    </source>
</evidence>
<keyword evidence="2" id="KW-1003">Cell membrane</keyword>
<dbReference type="OrthoDB" id="2810795at2"/>
<dbReference type="GO" id="GO:0022857">
    <property type="term" value="F:transmembrane transporter activity"/>
    <property type="evidence" value="ECO:0007669"/>
    <property type="project" value="InterPro"/>
</dbReference>
<dbReference type="InterPro" id="IPR020846">
    <property type="entry name" value="MFS_dom"/>
</dbReference>
<dbReference type="Proteomes" id="UP000189739">
    <property type="component" value="Unassembled WGS sequence"/>
</dbReference>
<feature type="transmembrane region" description="Helical" evidence="6">
    <location>
        <begin position="145"/>
        <end position="167"/>
    </location>
</feature>
<dbReference type="SUPFAM" id="SSF103473">
    <property type="entry name" value="MFS general substrate transporter"/>
    <property type="match status" value="1"/>
</dbReference>
<sequence length="398" mass="41609">MNDNRTLNTASATSWNAVYALSLAVSGLIISEFLPVSLLTPIAKDLLIAEGQAGQAISITALVAMISSLITPADTGGYDRRNVLLLLGLLQVIANFLVGFANSYVLLLTGRIILGIGLGGFWSLCVATVMRLVPSHSLPTALSVVFGAVSAATVIAAPLSSFLGIIIGWRSVFFATSGLGMIALLWQALALPSISGSKPPALRTIVLLFKRPGMLAGMMAVALVFAGYGIFFTYLRPFLETLTGVSGPHIATVLLCFSLANLAGTTLGRFPLEKDIYKTLTCCSLMMGAMVGLTVVFAYQVIAVSCLTALWGLLFGIAQIGWNMWITRTVPDEAESGGGALVATIQLGIMIGAAAGGFFYDHFGGKVNYITGSVVAVAAALTGMIAFQKQKGRADAKK</sequence>
<feature type="transmembrane region" description="Helical" evidence="6">
    <location>
        <begin position="215"/>
        <end position="235"/>
    </location>
</feature>